<dbReference type="PRINTS" id="PR00081">
    <property type="entry name" value="GDHRDH"/>
</dbReference>
<reference evidence="3 4" key="1">
    <citation type="submission" date="2020-04" db="EMBL/GenBank/DDBJ databases">
        <authorList>
            <person name="Yoon J."/>
        </authorList>
    </citation>
    <scope>NUCLEOTIDE SEQUENCE [LARGE SCALE GENOMIC DNA]</scope>
    <source>
        <strain evidence="3 4">DJ-13</strain>
    </source>
</reference>
<dbReference type="PANTHER" id="PTHR43477">
    <property type="entry name" value="DIHYDROANTICAPSIN 7-DEHYDROGENASE"/>
    <property type="match status" value="1"/>
</dbReference>
<dbReference type="RefSeq" id="WP_168552572.1">
    <property type="nucleotide sequence ID" value="NZ_JAAWWL010000002.1"/>
</dbReference>
<evidence type="ECO:0000313" key="4">
    <source>
        <dbReference type="Proteomes" id="UP000718451"/>
    </source>
</evidence>
<keyword evidence="2" id="KW-0560">Oxidoreductase</keyword>
<organism evidence="3 4">
    <name type="scientific">Croceivirga thetidis</name>
    <dbReference type="NCBI Taxonomy" id="2721623"/>
    <lineage>
        <taxon>Bacteria</taxon>
        <taxon>Pseudomonadati</taxon>
        <taxon>Bacteroidota</taxon>
        <taxon>Flavobacteriia</taxon>
        <taxon>Flavobacteriales</taxon>
        <taxon>Flavobacteriaceae</taxon>
        <taxon>Croceivirga</taxon>
    </lineage>
</organism>
<dbReference type="InterPro" id="IPR036291">
    <property type="entry name" value="NAD(P)-bd_dom_sf"/>
</dbReference>
<accession>A0ABX1GTJ3</accession>
<dbReference type="EMBL" id="JAAWWL010000002">
    <property type="protein sequence ID" value="NKI32366.1"/>
    <property type="molecule type" value="Genomic_DNA"/>
</dbReference>
<sequence length="261" mass="28225">MGNTTRKWALILGGSSGLGLATATKLAKQGFNLILVHRNRRTDLEGIESTFQKLRDIGAIVLSFNVDATNGDKQDSVLEEVAAALSNQKIKVLVHSIAKGNLKPMYSENRPLLNHQDFELTISAMALSLYDWIQKLIALQLFESDSRIVAFTSEGSSKIIPNYAAVSAAKTTLESLTKAIAVELAPIGIKANCIQAGVCDTASFRLIPNSELIAKVALNRNPNRRLTTVEDVANAVYLLTTDEAKWITGNVLKVDGGESLC</sequence>
<dbReference type="SUPFAM" id="SSF51735">
    <property type="entry name" value="NAD(P)-binding Rossmann-fold domains"/>
    <property type="match status" value="1"/>
</dbReference>
<evidence type="ECO:0000313" key="3">
    <source>
        <dbReference type="EMBL" id="NKI32366.1"/>
    </source>
</evidence>
<comment type="caution">
    <text evidence="3">The sequence shown here is derived from an EMBL/GenBank/DDBJ whole genome shotgun (WGS) entry which is preliminary data.</text>
</comment>
<dbReference type="Pfam" id="PF13561">
    <property type="entry name" value="adh_short_C2"/>
    <property type="match status" value="1"/>
</dbReference>
<protein>
    <submittedName>
        <fullName evidence="3">SDR family oxidoreductase</fullName>
    </submittedName>
</protein>
<dbReference type="InterPro" id="IPR051122">
    <property type="entry name" value="SDR_DHRS6-like"/>
</dbReference>
<name>A0ABX1GTJ3_9FLAO</name>
<keyword evidence="4" id="KW-1185">Reference proteome</keyword>
<dbReference type="PANTHER" id="PTHR43477:SF1">
    <property type="entry name" value="DIHYDROANTICAPSIN 7-DEHYDROGENASE"/>
    <property type="match status" value="1"/>
</dbReference>
<evidence type="ECO:0000256" key="2">
    <source>
        <dbReference type="ARBA" id="ARBA00023002"/>
    </source>
</evidence>
<evidence type="ECO:0000256" key="1">
    <source>
        <dbReference type="ARBA" id="ARBA00006484"/>
    </source>
</evidence>
<comment type="similarity">
    <text evidence="1">Belongs to the short-chain dehydrogenases/reductases (SDR) family.</text>
</comment>
<dbReference type="Proteomes" id="UP000718451">
    <property type="component" value="Unassembled WGS sequence"/>
</dbReference>
<proteinExistence type="inferred from homology"/>
<dbReference type="InterPro" id="IPR002347">
    <property type="entry name" value="SDR_fam"/>
</dbReference>
<dbReference type="Gene3D" id="3.40.50.720">
    <property type="entry name" value="NAD(P)-binding Rossmann-like Domain"/>
    <property type="match status" value="2"/>
</dbReference>
<gene>
    <name evidence="3" type="ORF">HCU67_10460</name>
</gene>